<organism evidence="3">
    <name type="scientific">uncultured Solirubrobacteraceae bacterium</name>
    <dbReference type="NCBI Taxonomy" id="1162706"/>
    <lineage>
        <taxon>Bacteria</taxon>
        <taxon>Bacillati</taxon>
        <taxon>Actinomycetota</taxon>
        <taxon>Thermoleophilia</taxon>
        <taxon>Solirubrobacterales</taxon>
        <taxon>Solirubrobacteraceae</taxon>
        <taxon>environmental samples</taxon>
    </lineage>
</organism>
<reference evidence="3" key="1">
    <citation type="submission" date="2020-02" db="EMBL/GenBank/DDBJ databases">
        <authorList>
            <person name="Meier V. D."/>
        </authorList>
    </citation>
    <scope>NUCLEOTIDE SEQUENCE</scope>
    <source>
        <strain evidence="3">AVDCRST_MAG85</strain>
    </source>
</reference>
<sequence length="324" mass="35302">MAIVHEDTHPRAGWIEGLLAAARANPRAFLLGNRILHTDGSIWSGGWITWRDGWTTPLDARSAPQLMAAAGPYVVDWVGSASMLLDRAAFQAIGGFDEWTFPAVSTNIGLGMAGAQVGRTSVATPHSAVVHATQAMVHGHRGLYSSPLYREFLIGRSTRRLREKWSDVLDTDYEPRDVEAAIDDPVEHARALAATAARSNRPPAASPPPSRQSRELSAPGGGWPGAFDEGARDRLVEAQREVDAEFDRWVIEDHGQLRARILELDAGAAEAARAHDSAVAQVHDLSAECDRLRARVAELDESAREAARAHDNALEQLQSLQRER</sequence>
<proteinExistence type="predicted"/>
<name>A0A6J4TUN4_9ACTN</name>
<keyword evidence="1" id="KW-0175">Coiled coil</keyword>
<dbReference type="EMBL" id="CADCVT010000425">
    <property type="protein sequence ID" value="CAA9532032.1"/>
    <property type="molecule type" value="Genomic_DNA"/>
</dbReference>
<dbReference type="SUPFAM" id="SSF75704">
    <property type="entry name" value="Mitotic arrest deficient-like 1, Mad1"/>
    <property type="match status" value="1"/>
</dbReference>
<gene>
    <name evidence="3" type="ORF">AVDCRST_MAG85-3768</name>
</gene>
<accession>A0A6J4TUN4</accession>
<dbReference type="SUPFAM" id="SSF53448">
    <property type="entry name" value="Nucleotide-diphospho-sugar transferases"/>
    <property type="match status" value="1"/>
</dbReference>
<protein>
    <submittedName>
        <fullName evidence="3">Uncharacterized protein</fullName>
    </submittedName>
</protein>
<evidence type="ECO:0000256" key="2">
    <source>
        <dbReference type="SAM" id="MobiDB-lite"/>
    </source>
</evidence>
<dbReference type="PANTHER" id="PTHR43179:SF7">
    <property type="entry name" value="RHAMNOSYLTRANSFERASE WBBL"/>
    <property type="match status" value="1"/>
</dbReference>
<dbReference type="PANTHER" id="PTHR43179">
    <property type="entry name" value="RHAMNOSYLTRANSFERASE WBBL"/>
    <property type="match status" value="1"/>
</dbReference>
<feature type="coiled-coil region" evidence="1">
    <location>
        <begin position="282"/>
        <end position="323"/>
    </location>
</feature>
<feature type="region of interest" description="Disordered" evidence="2">
    <location>
        <begin position="195"/>
        <end position="228"/>
    </location>
</feature>
<evidence type="ECO:0000256" key="1">
    <source>
        <dbReference type="SAM" id="Coils"/>
    </source>
</evidence>
<dbReference type="InterPro" id="IPR029044">
    <property type="entry name" value="Nucleotide-diphossugar_trans"/>
</dbReference>
<evidence type="ECO:0000313" key="3">
    <source>
        <dbReference type="EMBL" id="CAA9532032.1"/>
    </source>
</evidence>
<dbReference type="Gene3D" id="3.90.550.10">
    <property type="entry name" value="Spore Coat Polysaccharide Biosynthesis Protein SpsA, Chain A"/>
    <property type="match status" value="1"/>
</dbReference>
<dbReference type="AlphaFoldDB" id="A0A6J4TUN4"/>